<dbReference type="Pfam" id="PF00015">
    <property type="entry name" value="MCPsignal"/>
    <property type="match status" value="1"/>
</dbReference>
<name>A0A4Y6RLW7_9BURK</name>
<evidence type="ECO:0000256" key="3">
    <source>
        <dbReference type="ARBA" id="ARBA00029447"/>
    </source>
</evidence>
<proteinExistence type="inferred from homology"/>
<evidence type="ECO:0000256" key="5">
    <source>
        <dbReference type="SAM" id="Coils"/>
    </source>
</evidence>
<dbReference type="PANTHER" id="PTHR43531">
    <property type="entry name" value="PROTEIN ICFG"/>
    <property type="match status" value="1"/>
</dbReference>
<evidence type="ECO:0000256" key="4">
    <source>
        <dbReference type="PROSITE-ProRule" id="PRU00284"/>
    </source>
</evidence>
<evidence type="ECO:0000313" key="8">
    <source>
        <dbReference type="EMBL" id="QDG74038.1"/>
    </source>
</evidence>
<dbReference type="PROSITE" id="PS50111">
    <property type="entry name" value="CHEMOTAXIS_TRANSDUC_2"/>
    <property type="match status" value="1"/>
</dbReference>
<feature type="coiled-coil region" evidence="5">
    <location>
        <begin position="464"/>
        <end position="502"/>
    </location>
</feature>
<dbReference type="PANTHER" id="PTHR43531:SF14">
    <property type="entry name" value="METHYL-ACCEPTING CHEMOTAXIS PROTEIN I-RELATED"/>
    <property type="match status" value="1"/>
</dbReference>
<dbReference type="Pfam" id="PF12729">
    <property type="entry name" value="4HB_MCP_1"/>
    <property type="match status" value="1"/>
</dbReference>
<dbReference type="PROSITE" id="PS50885">
    <property type="entry name" value="HAMP"/>
    <property type="match status" value="1"/>
</dbReference>
<keyword evidence="5" id="KW-0175">Coiled coil</keyword>
<dbReference type="Proteomes" id="UP000316665">
    <property type="component" value="Chromosome"/>
</dbReference>
<sequence length="551" mass="57752">MNVGTRLSAAFLLVIVLLLGITLQGIAGMSSVNDSSELIVNDRYRKVTIANAVLDGINSTAVEMRNLLILEDKAQAAQALERMALARKQVTGQLATLERELSTEQGRQSLKRILDARARYAAGQQRFLALLAADDKAQASALLLSSVMRDQQAYFDEVRSLVNLVGQLMEKAGEHSVLTYHASRNWMLGLAALATLLACGLGVWITRGITGPLRGAMAVAQAIAGGDLRSHIRVSGDDETARLLKALQEMNDSLQRIVGQVRSGTDTINAAASEIADGNLDLSARTEQQASSLEETAAAMEQLTSTVQQNADSARQASALAAGASAVASKGGAEVARVVDTMASINASSQKIVDIISVIEAIAFQTNILALNAAVEAARAGEQGRGFAVVAAEVRGLAQRSTAAAKEIELLIRDSVEQVECGNRLVSDAGRTMAEVVASVHRVSDIMGKISAAGVEQSAGIAQVNEAIAQMDAVTQQNAALVEEAAAAAASLQQQARGLSATVGVFRTEDGTLAPLATAPVPARRHSTGFAPAAVKARLRRSAAVDEWEAF</sequence>
<dbReference type="GO" id="GO:0005886">
    <property type="term" value="C:plasma membrane"/>
    <property type="evidence" value="ECO:0007669"/>
    <property type="project" value="TreeGrafter"/>
</dbReference>
<dbReference type="InterPro" id="IPR004089">
    <property type="entry name" value="MCPsignal_dom"/>
</dbReference>
<dbReference type="EMBL" id="CP041185">
    <property type="protein sequence ID" value="QDG74038.1"/>
    <property type="molecule type" value="Genomic_DNA"/>
</dbReference>
<feature type="domain" description="HAMP" evidence="7">
    <location>
        <begin position="207"/>
        <end position="259"/>
    </location>
</feature>
<dbReference type="SMART" id="SM00283">
    <property type="entry name" value="MA"/>
    <property type="match status" value="1"/>
</dbReference>
<keyword evidence="9" id="KW-1185">Reference proteome</keyword>
<keyword evidence="4" id="KW-0807">Transducer</keyword>
<reference evidence="8 9" key="1">
    <citation type="submission" date="2019-06" db="EMBL/GenBank/DDBJ databases">
        <title>Complete genome sequence of Janthinobacterium sp. SNU WT3 isolated from diseased rainbow trout.</title>
        <authorList>
            <person name="Oh W.T."/>
            <person name="Park S.C."/>
        </authorList>
    </citation>
    <scope>NUCLEOTIDE SEQUENCE [LARGE SCALE GENOMIC DNA]</scope>
    <source>
        <strain evidence="8 9">SNU WT3</strain>
    </source>
</reference>
<protein>
    <submittedName>
        <fullName evidence="8">HAMP domain-containing protein</fullName>
    </submittedName>
</protein>
<dbReference type="InterPro" id="IPR024478">
    <property type="entry name" value="HlyB_4HB_MCP"/>
</dbReference>
<dbReference type="Gene3D" id="1.10.287.950">
    <property type="entry name" value="Methyl-accepting chemotaxis protein"/>
    <property type="match status" value="1"/>
</dbReference>
<evidence type="ECO:0000259" key="6">
    <source>
        <dbReference type="PROSITE" id="PS50111"/>
    </source>
</evidence>
<dbReference type="CDD" id="cd11386">
    <property type="entry name" value="MCP_signal"/>
    <property type="match status" value="1"/>
</dbReference>
<feature type="domain" description="Methyl-accepting transducer" evidence="6">
    <location>
        <begin position="264"/>
        <end position="493"/>
    </location>
</feature>
<dbReference type="InterPro" id="IPR004090">
    <property type="entry name" value="Chemotax_Me-accpt_rcpt"/>
</dbReference>
<accession>A0A4Y6RLW7</accession>
<dbReference type="Pfam" id="PF00672">
    <property type="entry name" value="HAMP"/>
    <property type="match status" value="1"/>
</dbReference>
<dbReference type="OrthoDB" id="8576332at2"/>
<comment type="similarity">
    <text evidence="3">Belongs to the methyl-accepting chemotaxis (MCP) protein family.</text>
</comment>
<dbReference type="GO" id="GO:0007165">
    <property type="term" value="P:signal transduction"/>
    <property type="evidence" value="ECO:0007669"/>
    <property type="project" value="UniProtKB-KW"/>
</dbReference>
<dbReference type="FunFam" id="1.10.287.950:FF:000001">
    <property type="entry name" value="Methyl-accepting chemotaxis sensory transducer"/>
    <property type="match status" value="1"/>
</dbReference>
<evidence type="ECO:0000256" key="1">
    <source>
        <dbReference type="ARBA" id="ARBA00004370"/>
    </source>
</evidence>
<dbReference type="CDD" id="cd19411">
    <property type="entry name" value="MCP2201-like_sensor"/>
    <property type="match status" value="1"/>
</dbReference>
<dbReference type="InterPro" id="IPR051310">
    <property type="entry name" value="MCP_chemotaxis"/>
</dbReference>
<feature type="coiled-coil region" evidence="5">
    <location>
        <begin position="80"/>
        <end position="107"/>
    </location>
</feature>
<comment type="subcellular location">
    <subcellularLocation>
        <location evidence="1">Membrane</location>
    </subcellularLocation>
</comment>
<dbReference type="AlphaFoldDB" id="A0A4Y6RLW7"/>
<evidence type="ECO:0000256" key="2">
    <source>
        <dbReference type="ARBA" id="ARBA00022481"/>
    </source>
</evidence>
<dbReference type="SMART" id="SM00304">
    <property type="entry name" value="HAMP"/>
    <property type="match status" value="1"/>
</dbReference>
<dbReference type="InterPro" id="IPR047347">
    <property type="entry name" value="YvaQ-like_sensor"/>
</dbReference>
<dbReference type="KEGG" id="jas:FJQ89_10035"/>
<dbReference type="PRINTS" id="PR00260">
    <property type="entry name" value="CHEMTRNSDUCR"/>
</dbReference>
<gene>
    <name evidence="8" type="ORF">FJQ89_10035</name>
</gene>
<keyword evidence="2" id="KW-0488">Methylation</keyword>
<dbReference type="GO" id="GO:0006935">
    <property type="term" value="P:chemotaxis"/>
    <property type="evidence" value="ECO:0007669"/>
    <property type="project" value="InterPro"/>
</dbReference>
<evidence type="ECO:0000259" key="7">
    <source>
        <dbReference type="PROSITE" id="PS50885"/>
    </source>
</evidence>
<evidence type="ECO:0000313" key="9">
    <source>
        <dbReference type="Proteomes" id="UP000316665"/>
    </source>
</evidence>
<dbReference type="CDD" id="cd06225">
    <property type="entry name" value="HAMP"/>
    <property type="match status" value="1"/>
</dbReference>
<dbReference type="GO" id="GO:0004888">
    <property type="term" value="F:transmembrane signaling receptor activity"/>
    <property type="evidence" value="ECO:0007669"/>
    <property type="project" value="InterPro"/>
</dbReference>
<organism evidence="8 9">
    <name type="scientific">Janthinobacterium tructae</name>
    <dbReference type="NCBI Taxonomy" id="2590869"/>
    <lineage>
        <taxon>Bacteria</taxon>
        <taxon>Pseudomonadati</taxon>
        <taxon>Pseudomonadota</taxon>
        <taxon>Betaproteobacteria</taxon>
        <taxon>Burkholderiales</taxon>
        <taxon>Oxalobacteraceae</taxon>
        <taxon>Janthinobacterium</taxon>
    </lineage>
</organism>
<dbReference type="InterPro" id="IPR003660">
    <property type="entry name" value="HAMP_dom"/>
</dbReference>
<dbReference type="SUPFAM" id="SSF58104">
    <property type="entry name" value="Methyl-accepting chemotaxis protein (MCP) signaling domain"/>
    <property type="match status" value="1"/>
</dbReference>